<sequence length="224" mass="24819">MFSKDRQSSAALTPFALMEAAKFASHWLPFCRRNSIVERCPNAYFQSNHTSSSEIETVKIGHRYGSLVEDYFTGLRLHSEGWRSPFCNPDRPAFLGDAPVSLIDLLVQQKRWTVGVLEVVFLKCSPLTFGFRAVGPLAGLGCSIMTDSSFVEPLPLSMEMDNSGKLEESLNCVVTLAGPSIGQKLNSFSGLNLQSIDKKHQLNSDIFDKILELDAMAFSLIKAY</sequence>
<evidence type="ECO:0000256" key="5">
    <source>
        <dbReference type="ARBA" id="ARBA00022989"/>
    </source>
</evidence>
<dbReference type="GO" id="GO:0016760">
    <property type="term" value="F:cellulose synthase (UDP-forming) activity"/>
    <property type="evidence" value="ECO:0007669"/>
    <property type="project" value="InterPro"/>
</dbReference>
<keyword evidence="3" id="KW-0808">Transferase</keyword>
<accession>A0A8X8AK73</accession>
<keyword evidence="7" id="KW-0961">Cell wall biogenesis/degradation</keyword>
<evidence type="ECO:0000256" key="2">
    <source>
        <dbReference type="ARBA" id="ARBA00022676"/>
    </source>
</evidence>
<reference evidence="8" key="1">
    <citation type="journal article" date="2020" name="bioRxiv">
        <title>Hybrid origin of Populus tomentosa Carr. identified through genome sequencing and phylogenomic analysis.</title>
        <authorList>
            <person name="An X."/>
            <person name="Gao K."/>
            <person name="Chen Z."/>
            <person name="Li J."/>
            <person name="Yang X."/>
            <person name="Yang X."/>
            <person name="Zhou J."/>
            <person name="Guo T."/>
            <person name="Zhao T."/>
            <person name="Huang S."/>
            <person name="Miao D."/>
            <person name="Khan W.U."/>
            <person name="Rao P."/>
            <person name="Ye M."/>
            <person name="Lei B."/>
            <person name="Liao W."/>
            <person name="Wang J."/>
            <person name="Ji L."/>
            <person name="Li Y."/>
            <person name="Guo B."/>
            <person name="Mustafa N.S."/>
            <person name="Li S."/>
            <person name="Yun Q."/>
            <person name="Keller S.R."/>
            <person name="Mao J."/>
            <person name="Zhang R."/>
            <person name="Strauss S.H."/>
        </authorList>
    </citation>
    <scope>NUCLEOTIDE SEQUENCE</scope>
    <source>
        <strain evidence="8">GM15</strain>
        <tissue evidence="8">Leaf</tissue>
    </source>
</reference>
<dbReference type="EMBL" id="JAAWWB010000002">
    <property type="protein sequence ID" value="KAG6788192.1"/>
    <property type="molecule type" value="Genomic_DNA"/>
</dbReference>
<evidence type="ECO:0000256" key="7">
    <source>
        <dbReference type="ARBA" id="ARBA00023316"/>
    </source>
</evidence>
<proteinExistence type="predicted"/>
<gene>
    <name evidence="8" type="ORF">POTOM_004247</name>
</gene>
<dbReference type="OrthoDB" id="1929172at2759"/>
<evidence type="ECO:0000313" key="9">
    <source>
        <dbReference type="Proteomes" id="UP000886885"/>
    </source>
</evidence>
<comment type="caution">
    <text evidence="8">The sequence shown here is derived from an EMBL/GenBank/DDBJ whole genome shotgun (WGS) entry which is preliminary data.</text>
</comment>
<dbReference type="AlphaFoldDB" id="A0A8X8AK73"/>
<name>A0A8X8AK73_POPTO</name>
<dbReference type="GO" id="GO:0030244">
    <property type="term" value="P:cellulose biosynthetic process"/>
    <property type="evidence" value="ECO:0007669"/>
    <property type="project" value="InterPro"/>
</dbReference>
<evidence type="ECO:0000256" key="4">
    <source>
        <dbReference type="ARBA" id="ARBA00022692"/>
    </source>
</evidence>
<dbReference type="GO" id="GO:0012505">
    <property type="term" value="C:endomembrane system"/>
    <property type="evidence" value="ECO:0007669"/>
    <property type="project" value="UniProtKB-SubCell"/>
</dbReference>
<dbReference type="Pfam" id="PF03552">
    <property type="entry name" value="Cellulose_synt"/>
    <property type="match status" value="2"/>
</dbReference>
<evidence type="ECO:0000256" key="3">
    <source>
        <dbReference type="ARBA" id="ARBA00022679"/>
    </source>
</evidence>
<organism evidence="8 9">
    <name type="scientific">Populus tomentosa</name>
    <name type="common">Chinese white poplar</name>
    <dbReference type="NCBI Taxonomy" id="118781"/>
    <lineage>
        <taxon>Eukaryota</taxon>
        <taxon>Viridiplantae</taxon>
        <taxon>Streptophyta</taxon>
        <taxon>Embryophyta</taxon>
        <taxon>Tracheophyta</taxon>
        <taxon>Spermatophyta</taxon>
        <taxon>Magnoliopsida</taxon>
        <taxon>eudicotyledons</taxon>
        <taxon>Gunneridae</taxon>
        <taxon>Pentapetalae</taxon>
        <taxon>rosids</taxon>
        <taxon>fabids</taxon>
        <taxon>Malpighiales</taxon>
        <taxon>Salicaceae</taxon>
        <taxon>Saliceae</taxon>
        <taxon>Populus</taxon>
    </lineage>
</organism>
<evidence type="ECO:0000313" key="8">
    <source>
        <dbReference type="EMBL" id="KAG6788192.1"/>
    </source>
</evidence>
<comment type="subcellular location">
    <subcellularLocation>
        <location evidence="1">Endomembrane system</location>
    </subcellularLocation>
</comment>
<dbReference type="Proteomes" id="UP000886885">
    <property type="component" value="Chromosome 1D"/>
</dbReference>
<evidence type="ECO:0000256" key="1">
    <source>
        <dbReference type="ARBA" id="ARBA00004308"/>
    </source>
</evidence>
<evidence type="ECO:0000256" key="6">
    <source>
        <dbReference type="ARBA" id="ARBA00023136"/>
    </source>
</evidence>
<keyword evidence="5" id="KW-1133">Transmembrane helix</keyword>
<protein>
    <submittedName>
        <fullName evidence="8">Uncharacterized protein</fullName>
    </submittedName>
</protein>
<keyword evidence="9" id="KW-1185">Reference proteome</keyword>
<dbReference type="GO" id="GO:0071555">
    <property type="term" value="P:cell wall organization"/>
    <property type="evidence" value="ECO:0007669"/>
    <property type="project" value="UniProtKB-KW"/>
</dbReference>
<keyword evidence="4" id="KW-0812">Transmembrane</keyword>
<dbReference type="GO" id="GO:0016020">
    <property type="term" value="C:membrane"/>
    <property type="evidence" value="ECO:0007669"/>
    <property type="project" value="InterPro"/>
</dbReference>
<dbReference type="InterPro" id="IPR005150">
    <property type="entry name" value="Cellulose_synth"/>
</dbReference>
<keyword evidence="2" id="KW-0328">Glycosyltransferase</keyword>
<dbReference type="PANTHER" id="PTHR13301">
    <property type="entry name" value="X-BOX TRANSCRIPTION FACTOR-RELATED"/>
    <property type="match status" value="1"/>
</dbReference>
<keyword evidence="6" id="KW-0472">Membrane</keyword>